<dbReference type="Proteomes" id="UP001162162">
    <property type="component" value="Unassembled WGS sequence"/>
</dbReference>
<evidence type="ECO:0000313" key="2">
    <source>
        <dbReference type="EMBL" id="KAJ8962125.1"/>
    </source>
</evidence>
<evidence type="ECO:0000259" key="1">
    <source>
        <dbReference type="Pfam" id="PF22938"/>
    </source>
</evidence>
<sequence length="154" mass="17852">MGGTSPATKFDYITQRCDGLFPKLQISWEGPCEAVTRINDVIYRIQKLSRAKPRVVHFNNLVLFAGSNDEKTARVRHVSPSDSELSFEEFMLLWSNGQKAHYGQQISECPEGMHLPSRRRLDSWRSNADKNHWLDESFRSLWLSKRKRGPSSIW</sequence>
<keyword evidence="3" id="KW-1185">Reference proteome</keyword>
<evidence type="ECO:0000313" key="3">
    <source>
        <dbReference type="Proteomes" id="UP001162162"/>
    </source>
</evidence>
<gene>
    <name evidence="2" type="ORF">NQ318_018082</name>
</gene>
<comment type="caution">
    <text evidence="2">The sequence shown here is derived from an EMBL/GenBank/DDBJ whole genome shotgun (WGS) entry which is preliminary data.</text>
</comment>
<dbReference type="InterPro" id="IPR054465">
    <property type="entry name" value="Integrase_p58-like_C"/>
</dbReference>
<organism evidence="2 3">
    <name type="scientific">Aromia moschata</name>
    <dbReference type="NCBI Taxonomy" id="1265417"/>
    <lineage>
        <taxon>Eukaryota</taxon>
        <taxon>Metazoa</taxon>
        <taxon>Ecdysozoa</taxon>
        <taxon>Arthropoda</taxon>
        <taxon>Hexapoda</taxon>
        <taxon>Insecta</taxon>
        <taxon>Pterygota</taxon>
        <taxon>Neoptera</taxon>
        <taxon>Endopterygota</taxon>
        <taxon>Coleoptera</taxon>
        <taxon>Polyphaga</taxon>
        <taxon>Cucujiformia</taxon>
        <taxon>Chrysomeloidea</taxon>
        <taxon>Cerambycidae</taxon>
        <taxon>Cerambycinae</taxon>
        <taxon>Callichromatini</taxon>
        <taxon>Aromia</taxon>
    </lineage>
</organism>
<accession>A0AAV8ZD70</accession>
<dbReference type="Pfam" id="PF22938">
    <property type="entry name" value="Integrase_p58_C"/>
    <property type="match status" value="1"/>
</dbReference>
<proteinExistence type="predicted"/>
<protein>
    <recommendedName>
        <fullName evidence="1">Integrase p58-like C-terminal domain-containing protein</fullName>
    </recommendedName>
</protein>
<dbReference type="EMBL" id="JAPWTK010000003">
    <property type="protein sequence ID" value="KAJ8962125.1"/>
    <property type="molecule type" value="Genomic_DNA"/>
</dbReference>
<reference evidence="2" key="1">
    <citation type="journal article" date="2023" name="Insect Mol. Biol.">
        <title>Genome sequencing provides insights into the evolution of gene families encoding plant cell wall-degrading enzymes in longhorned beetles.</title>
        <authorList>
            <person name="Shin N.R."/>
            <person name="Okamura Y."/>
            <person name="Kirsch R."/>
            <person name="Pauchet Y."/>
        </authorList>
    </citation>
    <scope>NUCLEOTIDE SEQUENCE</scope>
    <source>
        <strain evidence="2">AMC_N1</strain>
    </source>
</reference>
<feature type="domain" description="Integrase p58-like C-terminal" evidence="1">
    <location>
        <begin position="30"/>
        <end position="61"/>
    </location>
</feature>
<dbReference type="AlphaFoldDB" id="A0AAV8ZD70"/>
<name>A0AAV8ZD70_9CUCU</name>